<evidence type="ECO:0000256" key="3">
    <source>
        <dbReference type="ARBA" id="ARBA00022723"/>
    </source>
</evidence>
<evidence type="ECO:0000313" key="8">
    <source>
        <dbReference type="Proteomes" id="UP001056384"/>
    </source>
</evidence>
<keyword evidence="5" id="KW-0349">Heme</keyword>
<dbReference type="Gene3D" id="1.10.630.10">
    <property type="entry name" value="Cytochrome P450"/>
    <property type="match status" value="1"/>
</dbReference>
<dbReference type="AlphaFoldDB" id="A0A9Q9AW84"/>
<feature type="transmembrane region" description="Helical" evidence="6">
    <location>
        <begin position="29"/>
        <end position="50"/>
    </location>
</feature>
<protein>
    <submittedName>
        <fullName evidence="7">Cytochrome P450</fullName>
    </submittedName>
</protein>
<keyword evidence="6" id="KW-0472">Membrane</keyword>
<dbReference type="Pfam" id="PF00067">
    <property type="entry name" value="p450"/>
    <property type="match status" value="1"/>
</dbReference>
<dbReference type="InterPro" id="IPR001128">
    <property type="entry name" value="Cyt_P450"/>
</dbReference>
<dbReference type="PRINTS" id="PR00385">
    <property type="entry name" value="P450"/>
</dbReference>
<proteinExistence type="inferred from homology"/>
<dbReference type="SUPFAM" id="SSF48264">
    <property type="entry name" value="Cytochrome P450"/>
    <property type="match status" value="1"/>
</dbReference>
<keyword evidence="6" id="KW-1133">Transmembrane helix</keyword>
<organism evidence="7 8">
    <name type="scientific">Septoria linicola</name>
    <dbReference type="NCBI Taxonomy" id="215465"/>
    <lineage>
        <taxon>Eukaryota</taxon>
        <taxon>Fungi</taxon>
        <taxon>Dikarya</taxon>
        <taxon>Ascomycota</taxon>
        <taxon>Pezizomycotina</taxon>
        <taxon>Dothideomycetes</taxon>
        <taxon>Dothideomycetidae</taxon>
        <taxon>Mycosphaerellales</taxon>
        <taxon>Mycosphaerellaceae</taxon>
        <taxon>Septoria</taxon>
    </lineage>
</organism>
<dbReference type="GO" id="GO:0016705">
    <property type="term" value="F:oxidoreductase activity, acting on paired donors, with incorporation or reduction of molecular oxygen"/>
    <property type="evidence" value="ECO:0007669"/>
    <property type="project" value="InterPro"/>
</dbReference>
<evidence type="ECO:0000313" key="7">
    <source>
        <dbReference type="EMBL" id="USW56079.1"/>
    </source>
</evidence>
<dbReference type="PANTHER" id="PTHR24305">
    <property type="entry name" value="CYTOCHROME P450"/>
    <property type="match status" value="1"/>
</dbReference>
<dbReference type="PRINTS" id="PR00465">
    <property type="entry name" value="EP450IV"/>
</dbReference>
<dbReference type="InterPro" id="IPR036396">
    <property type="entry name" value="Cyt_P450_sf"/>
</dbReference>
<dbReference type="GO" id="GO:0004497">
    <property type="term" value="F:monooxygenase activity"/>
    <property type="evidence" value="ECO:0007669"/>
    <property type="project" value="InterPro"/>
</dbReference>
<keyword evidence="6" id="KW-0812">Transmembrane</keyword>
<keyword evidence="4 5" id="KW-0408">Iron</keyword>
<dbReference type="InterPro" id="IPR050121">
    <property type="entry name" value="Cytochrome_P450_monoxygenase"/>
</dbReference>
<name>A0A9Q9AW84_9PEZI</name>
<keyword evidence="8" id="KW-1185">Reference proteome</keyword>
<dbReference type="GO" id="GO:0020037">
    <property type="term" value="F:heme binding"/>
    <property type="evidence" value="ECO:0007669"/>
    <property type="project" value="InterPro"/>
</dbReference>
<evidence type="ECO:0000256" key="4">
    <source>
        <dbReference type="ARBA" id="ARBA00023004"/>
    </source>
</evidence>
<evidence type="ECO:0000256" key="6">
    <source>
        <dbReference type="SAM" id="Phobius"/>
    </source>
</evidence>
<evidence type="ECO:0000256" key="5">
    <source>
        <dbReference type="PIRSR" id="PIRSR602403-1"/>
    </source>
</evidence>
<keyword evidence="3 5" id="KW-0479">Metal-binding</keyword>
<gene>
    <name evidence="7" type="ORF">Slin15195_G093980</name>
</gene>
<dbReference type="EMBL" id="CP099425">
    <property type="protein sequence ID" value="USW56079.1"/>
    <property type="molecule type" value="Genomic_DNA"/>
</dbReference>
<sequence length="511" mass="58257">MADKNISERVLNTANAYIPRFDLTSQSQWYITLPAAAFILVCTIITYRILFHPLASFPGPFLARFSGSWRNTRFWRGTWHDDVLNLHKRYGMVVRAAPSELSIVDEQATKLLVGHGTNAVKTTWYNTWSLPPSRVGMFPTQDKAWHSFLRKGCETASYAGRVSSVYSMSAILRCEEYVQQLLDLMMERLRVHSQDSGVVDMFHWTQYLAFDVAGELGFVQTLGQLETESDTLDMSAKIHMIFYLTTNMGHYLGQMLWFTHPLIRRINQVLGIPDPMVAVRSWTTKQITDRQAKNEAGVQSREDMLAHFVRMKNEAGKPADVNEILLEGMNMIGAGADTTSVAMRTCLYELCRSPEWYKKQTLDLPMLCATIREAMRLLPSITYPLYRYAPPGMEVGSYSIPAGTAIGMSPGAANRNKSVWGDDADQFRPDRWLEDEDKAKYLNVNDMTFGGDGARACIGKNLALVEVHKFVAQILHNFDLDFVNPAKPWRMHSQWFANQYDMHMKIKSRQR</sequence>
<reference evidence="7" key="1">
    <citation type="submission" date="2022-06" db="EMBL/GenBank/DDBJ databases">
        <title>Complete genome sequences of two strains of the flax pathogen Septoria linicola.</title>
        <authorList>
            <person name="Lapalu N."/>
            <person name="Simon A."/>
            <person name="Demenou B."/>
            <person name="Paumier D."/>
            <person name="Guillot M.-P."/>
            <person name="Gout L."/>
            <person name="Valade R."/>
        </authorList>
    </citation>
    <scope>NUCLEOTIDE SEQUENCE</scope>
    <source>
        <strain evidence="7">SE15195</strain>
    </source>
</reference>
<dbReference type="GO" id="GO:0005506">
    <property type="term" value="F:iron ion binding"/>
    <property type="evidence" value="ECO:0007669"/>
    <property type="project" value="InterPro"/>
</dbReference>
<accession>A0A9Q9AW84</accession>
<dbReference type="Proteomes" id="UP001056384">
    <property type="component" value="Chromosome 8"/>
</dbReference>
<dbReference type="InterPro" id="IPR002403">
    <property type="entry name" value="Cyt_P450_E_grp-IV"/>
</dbReference>
<dbReference type="PANTHER" id="PTHR24305:SF166">
    <property type="entry name" value="CYTOCHROME P450 12A4, MITOCHONDRIAL-RELATED"/>
    <property type="match status" value="1"/>
</dbReference>
<comment type="cofactor">
    <cofactor evidence="1 5">
        <name>heme</name>
        <dbReference type="ChEBI" id="CHEBI:30413"/>
    </cofactor>
</comment>
<comment type="similarity">
    <text evidence="2">Belongs to the cytochrome P450 family.</text>
</comment>
<evidence type="ECO:0000256" key="1">
    <source>
        <dbReference type="ARBA" id="ARBA00001971"/>
    </source>
</evidence>
<feature type="binding site" description="axial binding residue" evidence="5">
    <location>
        <position position="457"/>
    </location>
    <ligand>
        <name>heme</name>
        <dbReference type="ChEBI" id="CHEBI:30413"/>
    </ligand>
    <ligandPart>
        <name>Fe</name>
        <dbReference type="ChEBI" id="CHEBI:18248"/>
    </ligandPart>
</feature>
<evidence type="ECO:0000256" key="2">
    <source>
        <dbReference type="ARBA" id="ARBA00010617"/>
    </source>
</evidence>